<dbReference type="InterPro" id="IPR027417">
    <property type="entry name" value="P-loop_NTPase"/>
</dbReference>
<dbReference type="Gene3D" id="3.40.50.300">
    <property type="entry name" value="P-loop containing nucleotide triphosphate hydrolases"/>
    <property type="match status" value="1"/>
</dbReference>
<dbReference type="EMBL" id="JAPQKH010000003">
    <property type="protein sequence ID" value="KAJ5106424.1"/>
    <property type="molecule type" value="Genomic_DNA"/>
</dbReference>
<keyword evidence="4" id="KW-1185">Reference proteome</keyword>
<feature type="coiled-coil region" evidence="1">
    <location>
        <begin position="249"/>
        <end position="356"/>
    </location>
</feature>
<feature type="domain" description="G" evidence="2">
    <location>
        <begin position="29"/>
        <end position="99"/>
    </location>
</feature>
<organism evidence="3 4">
    <name type="scientific">Penicillium angulare</name>
    <dbReference type="NCBI Taxonomy" id="116970"/>
    <lineage>
        <taxon>Eukaryota</taxon>
        <taxon>Fungi</taxon>
        <taxon>Dikarya</taxon>
        <taxon>Ascomycota</taxon>
        <taxon>Pezizomycotina</taxon>
        <taxon>Eurotiomycetes</taxon>
        <taxon>Eurotiomycetidae</taxon>
        <taxon>Eurotiales</taxon>
        <taxon>Aspergillaceae</taxon>
        <taxon>Penicillium</taxon>
    </lineage>
</organism>
<evidence type="ECO:0000313" key="4">
    <source>
        <dbReference type="Proteomes" id="UP001149165"/>
    </source>
</evidence>
<sequence>MPNFTVDQAQRLAIFTGNVPPAKNDMFFLVMGETGSGKSTFVSRCTGKDVAVSDSLKSHTASLGIYDFEVDGRRIYLIDTPGFNDTNRSDSETLEAIATYLGASYSHNVRIHGIIVLHSINENRMAGSDLRNIKIFKDICGFDGINSYANLIIATTMWPATPPENEKIILNRREEHLRSIENILDGATMTRHNENGFRDNIAEAQSAQRIVEQLIEKTKERLPEPLLLQRELIDDMKSLADTTAGSGIDAELYKIRKEHERQLQDLREQLNQQLARENGKHANELRESKEEAESKFQRAIDDKIALQKSMYDMHEDQEKFWKDKIGSMREEFQKRLEEKEQDLLEMEESVRQIRRDRARQLQGDQSDQELMQMEDNLGLAQGQLVQTRRLYEGFSQDPSNQQYAMGNPMLNPPSALVVGMAVDVTAASSGMCSLM</sequence>
<dbReference type="Pfam" id="PF01926">
    <property type="entry name" value="MMR_HSR1"/>
    <property type="match status" value="1"/>
</dbReference>
<dbReference type="OrthoDB" id="8954335at2759"/>
<dbReference type="Proteomes" id="UP001149165">
    <property type="component" value="Unassembled WGS sequence"/>
</dbReference>
<dbReference type="InterPro" id="IPR045058">
    <property type="entry name" value="GIMA/IAN/Toc"/>
</dbReference>
<gene>
    <name evidence="3" type="ORF">N7456_003099</name>
</gene>
<proteinExistence type="predicted"/>
<comment type="caution">
    <text evidence="3">The sequence shown here is derived from an EMBL/GenBank/DDBJ whole genome shotgun (WGS) entry which is preliminary data.</text>
</comment>
<reference evidence="3" key="1">
    <citation type="submission" date="2022-11" db="EMBL/GenBank/DDBJ databases">
        <authorList>
            <person name="Petersen C."/>
        </authorList>
    </citation>
    <scope>NUCLEOTIDE SEQUENCE</scope>
    <source>
        <strain evidence="3">IBT 30069</strain>
    </source>
</reference>
<keyword evidence="1" id="KW-0175">Coiled coil</keyword>
<dbReference type="PANTHER" id="PTHR10903:SF184">
    <property type="entry name" value="GTP-BINDING PROTEIN A"/>
    <property type="match status" value="1"/>
</dbReference>
<accession>A0A9W9KH75</accession>
<evidence type="ECO:0000256" key="1">
    <source>
        <dbReference type="SAM" id="Coils"/>
    </source>
</evidence>
<dbReference type="SUPFAM" id="SSF52540">
    <property type="entry name" value="P-loop containing nucleoside triphosphate hydrolases"/>
    <property type="match status" value="1"/>
</dbReference>
<evidence type="ECO:0000259" key="2">
    <source>
        <dbReference type="Pfam" id="PF01926"/>
    </source>
</evidence>
<dbReference type="AlphaFoldDB" id="A0A9W9KH75"/>
<protein>
    <recommendedName>
        <fullName evidence="2">G domain-containing protein</fullName>
    </recommendedName>
</protein>
<dbReference type="InterPro" id="IPR025662">
    <property type="entry name" value="Sigma_54_int_dom_ATP-bd_1"/>
</dbReference>
<name>A0A9W9KH75_9EURO</name>
<dbReference type="InterPro" id="IPR006073">
    <property type="entry name" value="GTP-bd"/>
</dbReference>
<evidence type="ECO:0000313" key="3">
    <source>
        <dbReference type="EMBL" id="KAJ5106424.1"/>
    </source>
</evidence>
<dbReference type="CDD" id="cd00882">
    <property type="entry name" value="Ras_like_GTPase"/>
    <property type="match status" value="1"/>
</dbReference>
<dbReference type="PROSITE" id="PS00675">
    <property type="entry name" value="SIGMA54_INTERACT_1"/>
    <property type="match status" value="1"/>
</dbReference>
<reference evidence="3" key="2">
    <citation type="journal article" date="2023" name="IMA Fungus">
        <title>Comparative genomic study of the Penicillium genus elucidates a diverse pangenome and 15 lateral gene transfer events.</title>
        <authorList>
            <person name="Petersen C."/>
            <person name="Sorensen T."/>
            <person name="Nielsen M.R."/>
            <person name="Sondergaard T.E."/>
            <person name="Sorensen J.L."/>
            <person name="Fitzpatrick D.A."/>
            <person name="Frisvad J.C."/>
            <person name="Nielsen K.L."/>
        </authorList>
    </citation>
    <scope>NUCLEOTIDE SEQUENCE</scope>
    <source>
        <strain evidence="3">IBT 30069</strain>
    </source>
</reference>
<dbReference type="GO" id="GO:0005525">
    <property type="term" value="F:GTP binding"/>
    <property type="evidence" value="ECO:0007669"/>
    <property type="project" value="InterPro"/>
</dbReference>
<dbReference type="PANTHER" id="PTHR10903">
    <property type="entry name" value="GTPASE, IMAP FAMILY MEMBER-RELATED"/>
    <property type="match status" value="1"/>
</dbReference>